<comment type="caution">
    <text evidence="1">The sequence shown here is derived from an EMBL/GenBank/DDBJ whole genome shotgun (WGS) entry which is preliminary data.</text>
</comment>
<proteinExistence type="predicted"/>
<organism evidence="1">
    <name type="scientific">marine sediment metagenome</name>
    <dbReference type="NCBI Taxonomy" id="412755"/>
    <lineage>
        <taxon>unclassified sequences</taxon>
        <taxon>metagenomes</taxon>
        <taxon>ecological metagenomes</taxon>
    </lineage>
</organism>
<name>X1I5L2_9ZZZZ</name>
<reference evidence="1" key="1">
    <citation type="journal article" date="2014" name="Front. Microbiol.">
        <title>High frequency of phylogenetically diverse reductive dehalogenase-homologous genes in deep subseafloor sedimentary metagenomes.</title>
        <authorList>
            <person name="Kawai M."/>
            <person name="Futagami T."/>
            <person name="Toyoda A."/>
            <person name="Takaki Y."/>
            <person name="Nishi S."/>
            <person name="Hori S."/>
            <person name="Arai W."/>
            <person name="Tsubouchi T."/>
            <person name="Morono Y."/>
            <person name="Uchiyama I."/>
            <person name="Ito T."/>
            <person name="Fujiyama A."/>
            <person name="Inagaki F."/>
            <person name="Takami H."/>
        </authorList>
    </citation>
    <scope>NUCLEOTIDE SEQUENCE</scope>
    <source>
        <strain evidence="1">Expedition CK06-06</strain>
    </source>
</reference>
<evidence type="ECO:0000313" key="1">
    <source>
        <dbReference type="EMBL" id="GAH64580.1"/>
    </source>
</evidence>
<gene>
    <name evidence="1" type="ORF">S03H2_48466</name>
</gene>
<dbReference type="EMBL" id="BARU01030556">
    <property type="protein sequence ID" value="GAH64580.1"/>
    <property type="molecule type" value="Genomic_DNA"/>
</dbReference>
<accession>X1I5L2</accession>
<feature type="non-terminal residue" evidence="1">
    <location>
        <position position="1"/>
    </location>
</feature>
<dbReference type="Pfam" id="PF08310">
    <property type="entry name" value="LGFP"/>
    <property type="match status" value="1"/>
</dbReference>
<dbReference type="AlphaFoldDB" id="X1I5L2"/>
<sequence>IDIPATSKSSARLSLTIPSWVNEGPPQPRVLLLLYRDMEGRQQVLKIHAMSPKELPPLVGQGPREIEDEFIEVYQGNGGKDVMGDPLVLPYTFQDVLKGASVVIQDFKNGSIYYNTSGPFMGSAFALFGKIAKLYAGNGGPNGWLGLPRTGLSEVTVKRRANLEPRYPATTAWNNISYSICKFEGGYIGSRDDGGSYEVVQYEKYPLSATDSYLIIDADESYLGGSLILVGAEVKDDFTLRLNMKYLFTYQEGWGFWKNEVGY</sequence>
<dbReference type="InterPro" id="IPR013207">
    <property type="entry name" value="LGFP"/>
</dbReference>
<protein>
    <submittedName>
        <fullName evidence="1">Uncharacterized protein</fullName>
    </submittedName>
</protein>